<dbReference type="OrthoDB" id="7802124at2"/>
<sequence length="946" mass="102661">MAFLIFRSWLRAGPTHRPHFICATRPLRKPSDCREILMLKAKRHTAIVTILWMIAFPLVALAQETEPAKASPPAITFLPPDTLPGKVCAPWRSDDLIQRQWSSFDGKRLPSGVRVEDMDRDLARLRAIDAAGFFETIRQGSDLRLRIDRSYSDASYLMDMVNLYVAAGRIADLEASDLLTQLQSPDLAGSPGVQNLLADLYLQGIAVAPDQERGLQYKLQAAYGGNGNAVLDLAARSAAGLETPGWALEPKAAFPLGFGAILGKADPQICDRAKRIARAYEQGEIVQQDYPYAEVWYRFAAEMGDGDAAWRVARYHLESTAIKKDNSLLLRYLQQAADSGVVQARLALADAYVAGALLPADPAKALKIYDGLAAEGNVDAAIASIRLREAQGLATSASSALLQNQLVALTQSENAPGWAFLRLGRLVLEEQGPFAGRKQAAALFSKARDLGDDDGTLELARLDLTTPEDRGSYTRALDLLYPLAMDKGKKAAFDALWRAQLCLAPDDPDIDLARFWRAEGSRYGMADPDADQLAAFGKDGGPLELAQLQSAALAGDDDAIKAEIARQIRLRPQDAKLIRSAWQQQGGFEDGAEIADLTGDSNGEALAALRNQAAGGNVRAAQQLAHFYLLNPDTASLSETEALVTNLGAQISGDDLWRLDAALKAQGGAGFSPSEDVLKAFANSGDSAAILFAASRTKDRERARALFLRAIGTMPCTYAAVDRLAHFALDRGYRDEAARFAKVAVELSAGDPWQDLHNGDILLALGSEQSRAQAFALYKRAYDAGYQPAAYRLLDWLSQGDDFYDAGLEQTIYLDLLNGASADRLYSVSSRLKKAPASVQAAVLARFDLKRAYQNAADAGNPDAMRELGLMLRTPAATPYELFQSTAWLKRAAEANDLKAMSLLADAYAFGIGTDVSRDEATKWLQAAAEAGDKEARQRLQLMKRQ</sequence>
<dbReference type="InterPro" id="IPR006597">
    <property type="entry name" value="Sel1-like"/>
</dbReference>
<dbReference type="InterPro" id="IPR011990">
    <property type="entry name" value="TPR-like_helical_dom_sf"/>
</dbReference>
<reference evidence="1 2" key="1">
    <citation type="submission" date="2019-06" db="EMBL/GenBank/DDBJ databases">
        <authorList>
            <person name="Li M."/>
        </authorList>
    </citation>
    <scope>NUCLEOTIDE SEQUENCE [LARGE SCALE GENOMIC DNA]</scope>
    <source>
        <strain evidence="1 2">BGMRC2036</strain>
    </source>
</reference>
<dbReference type="Pfam" id="PF08238">
    <property type="entry name" value="Sel1"/>
    <property type="match status" value="8"/>
</dbReference>
<name>A0A506U6Z6_9HYPH</name>
<evidence type="ECO:0000313" key="1">
    <source>
        <dbReference type="EMBL" id="TPW27667.1"/>
    </source>
</evidence>
<gene>
    <name evidence="1" type="ORF">FJU08_19725</name>
</gene>
<proteinExistence type="predicted"/>
<dbReference type="Proteomes" id="UP000318801">
    <property type="component" value="Unassembled WGS sequence"/>
</dbReference>
<dbReference type="AlphaFoldDB" id="A0A506U6Z6"/>
<accession>A0A506U6Z6</accession>
<keyword evidence="2" id="KW-1185">Reference proteome</keyword>
<dbReference type="SMART" id="SM00671">
    <property type="entry name" value="SEL1"/>
    <property type="match status" value="6"/>
</dbReference>
<evidence type="ECO:0000313" key="2">
    <source>
        <dbReference type="Proteomes" id="UP000318801"/>
    </source>
</evidence>
<protein>
    <submittedName>
        <fullName evidence="1">Sel1 repeat family protein</fullName>
    </submittedName>
</protein>
<dbReference type="PANTHER" id="PTHR11102">
    <property type="entry name" value="SEL-1-LIKE PROTEIN"/>
    <property type="match status" value="1"/>
</dbReference>
<comment type="caution">
    <text evidence="1">The sequence shown here is derived from an EMBL/GenBank/DDBJ whole genome shotgun (WGS) entry which is preliminary data.</text>
</comment>
<dbReference type="EMBL" id="VHLG01000016">
    <property type="protein sequence ID" value="TPW27667.1"/>
    <property type="molecule type" value="Genomic_DNA"/>
</dbReference>
<dbReference type="SUPFAM" id="SSF81901">
    <property type="entry name" value="HCP-like"/>
    <property type="match status" value="3"/>
</dbReference>
<organism evidence="1 2">
    <name type="scientific">Martelella alba</name>
    <dbReference type="NCBI Taxonomy" id="2590451"/>
    <lineage>
        <taxon>Bacteria</taxon>
        <taxon>Pseudomonadati</taxon>
        <taxon>Pseudomonadota</taxon>
        <taxon>Alphaproteobacteria</taxon>
        <taxon>Hyphomicrobiales</taxon>
        <taxon>Aurantimonadaceae</taxon>
        <taxon>Martelella</taxon>
    </lineage>
</organism>
<dbReference type="PANTHER" id="PTHR11102:SF160">
    <property type="entry name" value="ERAD-ASSOCIATED E3 UBIQUITIN-PROTEIN LIGASE COMPONENT HRD3"/>
    <property type="match status" value="1"/>
</dbReference>
<dbReference type="Gene3D" id="1.25.40.10">
    <property type="entry name" value="Tetratricopeptide repeat domain"/>
    <property type="match status" value="2"/>
</dbReference>
<dbReference type="InterPro" id="IPR050767">
    <property type="entry name" value="Sel1_AlgK"/>
</dbReference>